<evidence type="ECO:0000313" key="1">
    <source>
        <dbReference type="EMBL" id="MBX72530.1"/>
    </source>
</evidence>
<dbReference type="EMBL" id="GGEC01092046">
    <property type="protein sequence ID" value="MBX72530.1"/>
    <property type="molecule type" value="Transcribed_RNA"/>
</dbReference>
<dbReference type="AlphaFoldDB" id="A0A2P2QZY4"/>
<organism evidence="1">
    <name type="scientific">Rhizophora mucronata</name>
    <name type="common">Asiatic mangrove</name>
    <dbReference type="NCBI Taxonomy" id="61149"/>
    <lineage>
        <taxon>Eukaryota</taxon>
        <taxon>Viridiplantae</taxon>
        <taxon>Streptophyta</taxon>
        <taxon>Embryophyta</taxon>
        <taxon>Tracheophyta</taxon>
        <taxon>Spermatophyta</taxon>
        <taxon>Magnoliopsida</taxon>
        <taxon>eudicotyledons</taxon>
        <taxon>Gunneridae</taxon>
        <taxon>Pentapetalae</taxon>
        <taxon>rosids</taxon>
        <taxon>fabids</taxon>
        <taxon>Malpighiales</taxon>
        <taxon>Rhizophoraceae</taxon>
        <taxon>Rhizophora</taxon>
    </lineage>
</organism>
<name>A0A2P2QZY4_RHIMU</name>
<sequence>MMLKRIYMGVRCVSREMYE</sequence>
<protein>
    <submittedName>
        <fullName evidence="1">Uncharacterized protein</fullName>
    </submittedName>
</protein>
<accession>A0A2P2QZY4</accession>
<proteinExistence type="predicted"/>
<reference evidence="1" key="1">
    <citation type="submission" date="2018-02" db="EMBL/GenBank/DDBJ databases">
        <title>Rhizophora mucronata_Transcriptome.</title>
        <authorList>
            <person name="Meera S.P."/>
            <person name="Sreeshan A."/>
            <person name="Augustine A."/>
        </authorList>
    </citation>
    <scope>NUCLEOTIDE SEQUENCE</scope>
    <source>
        <tissue evidence="1">Leaf</tissue>
    </source>
</reference>